<proteinExistence type="predicted"/>
<evidence type="ECO:0000256" key="2">
    <source>
        <dbReference type="SAM" id="SignalP"/>
    </source>
</evidence>
<name>A0ABU8JE10_9GAMM</name>
<evidence type="ECO:0000256" key="1">
    <source>
        <dbReference type="SAM" id="MobiDB-lite"/>
    </source>
</evidence>
<reference evidence="3 4" key="1">
    <citation type="journal article" date="2014" name="Int. J. Syst. Evol. Microbiol.">
        <title>Fulvimonas yonginensis sp. nov., isolated from greenhouse soil, and emended description of the genus Fulvimonas.</title>
        <authorList>
            <person name="Ahn J.H."/>
            <person name="Kim S.J."/>
            <person name="Weon H.Y."/>
            <person name="Hong S.B."/>
            <person name="Seok S.J."/>
            <person name="Kwon S.W."/>
        </authorList>
    </citation>
    <scope>NUCLEOTIDE SEQUENCE [LARGE SCALE GENOMIC DNA]</scope>
    <source>
        <strain evidence="3 4">KACC 16952</strain>
    </source>
</reference>
<dbReference type="RefSeq" id="WP_336808451.1">
    <property type="nucleotide sequence ID" value="NZ_JBBBNY010000011.1"/>
</dbReference>
<feature type="signal peptide" evidence="2">
    <location>
        <begin position="1"/>
        <end position="24"/>
    </location>
</feature>
<feature type="compositionally biased region" description="Polar residues" evidence="1">
    <location>
        <begin position="53"/>
        <end position="63"/>
    </location>
</feature>
<dbReference type="EMBL" id="JBBBNY010000011">
    <property type="protein sequence ID" value="MEI7037813.1"/>
    <property type="molecule type" value="Genomic_DNA"/>
</dbReference>
<dbReference type="Proteomes" id="UP001381174">
    <property type="component" value="Unassembled WGS sequence"/>
</dbReference>
<sequence length="114" mass="11019">MNITTSSLAAVGLVLAGAHGFAQTAPPATGAIGSMDHPPATQANGMRSAHPAASSTGGSQVGHSGSPRMKSRQAAHGRGPATSPEHAPDAQHSNGNHLNSGTTAEPAGGSSSGH</sequence>
<evidence type="ECO:0000313" key="4">
    <source>
        <dbReference type="Proteomes" id="UP001381174"/>
    </source>
</evidence>
<feature type="region of interest" description="Disordered" evidence="1">
    <location>
        <begin position="23"/>
        <end position="114"/>
    </location>
</feature>
<organism evidence="3 4">
    <name type="scientific">Fulvimonas yonginensis</name>
    <dbReference type="NCBI Taxonomy" id="1495200"/>
    <lineage>
        <taxon>Bacteria</taxon>
        <taxon>Pseudomonadati</taxon>
        <taxon>Pseudomonadota</taxon>
        <taxon>Gammaproteobacteria</taxon>
        <taxon>Lysobacterales</taxon>
        <taxon>Rhodanobacteraceae</taxon>
        <taxon>Fulvimonas</taxon>
    </lineage>
</organism>
<feature type="compositionally biased region" description="Polar residues" evidence="1">
    <location>
        <begin position="91"/>
        <end position="103"/>
    </location>
</feature>
<keyword evidence="4" id="KW-1185">Reference proteome</keyword>
<keyword evidence="2" id="KW-0732">Signal</keyword>
<protein>
    <submittedName>
        <fullName evidence="3">Uncharacterized protein</fullName>
    </submittedName>
</protein>
<accession>A0ABU8JE10</accession>
<comment type="caution">
    <text evidence="3">The sequence shown here is derived from an EMBL/GenBank/DDBJ whole genome shotgun (WGS) entry which is preliminary data.</text>
</comment>
<feature type="chain" id="PRO_5046434576" evidence="2">
    <location>
        <begin position="25"/>
        <end position="114"/>
    </location>
</feature>
<evidence type="ECO:0000313" key="3">
    <source>
        <dbReference type="EMBL" id="MEI7037813.1"/>
    </source>
</evidence>
<gene>
    <name evidence="3" type="ORF">WAT24_13675</name>
</gene>